<dbReference type="OrthoDB" id="190426at2"/>
<accession>A0A366EUX3</accession>
<dbReference type="Proteomes" id="UP000252118">
    <property type="component" value="Unassembled WGS sequence"/>
</dbReference>
<sequence length="253" mass="29899">MIIRETKDSFIMIRQHDHAYLSGETIKHLKPSLLKSDSFFDDALYAAYQHDRSWIGLDDTPIWNDREKIPYTFSDYPLLPKLAFYKIGVDEIERVNTYASLLCSLHFCSFFSQSNNKDCLVFLTGEARRQMRLKEAFPDLDEELLQQHFRLLQFSDNLSLYLCLNEPGVDKEEEHPWFKNGFQNTEMFHPENQPLMARWMNEKEVTLDPYPFEKDFRVSLPYKIVAKGLIEEKGIAEAYEKSDMGERVIFVRQ</sequence>
<dbReference type="InterPro" id="IPR024992">
    <property type="entry name" value="DUF3891"/>
</dbReference>
<protein>
    <submittedName>
        <fullName evidence="1">Uncharacterized protein DUF3891</fullName>
    </submittedName>
</protein>
<dbReference type="RefSeq" id="WP_113968731.1">
    <property type="nucleotide sequence ID" value="NZ_QNRJ01000003.1"/>
</dbReference>
<evidence type="ECO:0000313" key="2">
    <source>
        <dbReference type="Proteomes" id="UP000252118"/>
    </source>
</evidence>
<dbReference type="Pfam" id="PF13030">
    <property type="entry name" value="DUF3891"/>
    <property type="match status" value="1"/>
</dbReference>
<proteinExistence type="predicted"/>
<dbReference type="AlphaFoldDB" id="A0A366EUX3"/>
<comment type="caution">
    <text evidence="1">The sequence shown here is derived from an EMBL/GenBank/DDBJ whole genome shotgun (WGS) entry which is preliminary data.</text>
</comment>
<dbReference type="EMBL" id="QNRJ01000003">
    <property type="protein sequence ID" value="RBP06182.1"/>
    <property type="molecule type" value="Genomic_DNA"/>
</dbReference>
<gene>
    <name evidence="1" type="ORF">DET59_103314</name>
</gene>
<organism evidence="1 2">
    <name type="scientific">Rossellomorea aquimaris</name>
    <dbReference type="NCBI Taxonomy" id="189382"/>
    <lineage>
        <taxon>Bacteria</taxon>
        <taxon>Bacillati</taxon>
        <taxon>Bacillota</taxon>
        <taxon>Bacilli</taxon>
        <taxon>Bacillales</taxon>
        <taxon>Bacillaceae</taxon>
        <taxon>Rossellomorea</taxon>
    </lineage>
</organism>
<name>A0A366EUX3_9BACI</name>
<evidence type="ECO:0000313" key="1">
    <source>
        <dbReference type="EMBL" id="RBP06182.1"/>
    </source>
</evidence>
<reference evidence="1 2" key="1">
    <citation type="submission" date="2018-06" db="EMBL/GenBank/DDBJ databases">
        <title>Freshwater and sediment microbial communities from various areas in North America, analyzing microbe dynamics in response to fracking.</title>
        <authorList>
            <person name="Lamendella R."/>
        </authorList>
    </citation>
    <scope>NUCLEOTIDE SEQUENCE [LARGE SCALE GENOMIC DNA]</scope>
    <source>
        <strain evidence="1 2">97B</strain>
    </source>
</reference>